<accession>A0A7W5ZPW1</accession>
<feature type="transmembrane region" description="Helical" evidence="8">
    <location>
        <begin position="298"/>
        <end position="326"/>
    </location>
</feature>
<dbReference type="InterPro" id="IPR002549">
    <property type="entry name" value="AI-2E-like"/>
</dbReference>
<dbReference type="RefSeq" id="WP_183975882.1">
    <property type="nucleotide sequence ID" value="NZ_JACIBY010000007.1"/>
</dbReference>
<evidence type="ECO:0000313" key="9">
    <source>
        <dbReference type="EMBL" id="MBB3839524.1"/>
    </source>
</evidence>
<comment type="caution">
    <text evidence="9">The sequence shown here is derived from an EMBL/GenBank/DDBJ whole genome shotgun (WGS) entry which is preliminary data.</text>
</comment>
<evidence type="ECO:0000256" key="2">
    <source>
        <dbReference type="ARBA" id="ARBA00009773"/>
    </source>
</evidence>
<evidence type="ECO:0000256" key="3">
    <source>
        <dbReference type="ARBA" id="ARBA00022448"/>
    </source>
</evidence>
<reference evidence="9 10" key="1">
    <citation type="submission" date="2020-08" db="EMBL/GenBank/DDBJ databases">
        <title>Genomic Encyclopedia of Type Strains, Phase IV (KMG-IV): sequencing the most valuable type-strain genomes for metagenomic binning, comparative biology and taxonomic classification.</title>
        <authorList>
            <person name="Goeker M."/>
        </authorList>
    </citation>
    <scope>NUCLEOTIDE SEQUENCE [LARGE SCALE GENOMIC DNA]</scope>
    <source>
        <strain evidence="9 10">DSM 17976</strain>
    </source>
</reference>
<feature type="transmembrane region" description="Helical" evidence="8">
    <location>
        <begin position="260"/>
        <end position="286"/>
    </location>
</feature>
<evidence type="ECO:0000256" key="5">
    <source>
        <dbReference type="ARBA" id="ARBA00022692"/>
    </source>
</evidence>
<organism evidence="9 10">
    <name type="scientific">Runella defluvii</name>
    <dbReference type="NCBI Taxonomy" id="370973"/>
    <lineage>
        <taxon>Bacteria</taxon>
        <taxon>Pseudomonadati</taxon>
        <taxon>Bacteroidota</taxon>
        <taxon>Cytophagia</taxon>
        <taxon>Cytophagales</taxon>
        <taxon>Spirosomataceae</taxon>
        <taxon>Runella</taxon>
    </lineage>
</organism>
<feature type="transmembrane region" description="Helical" evidence="8">
    <location>
        <begin position="197"/>
        <end position="219"/>
    </location>
</feature>
<dbReference type="GO" id="GO:0005886">
    <property type="term" value="C:plasma membrane"/>
    <property type="evidence" value="ECO:0007669"/>
    <property type="project" value="UniProtKB-SubCell"/>
</dbReference>
<sequence length="344" mass="38317">MTTPDKVSRYLQILLMGAVIMYFTKVISIPMMFGLLIAMVLYPLCRWLEQRRWPRSAAIAACLAIVLVIGAGLVGIMVWQVVELRQELPRLTLKSDKILVDFQQWLTTKWHISLDMQINWLRQTANNLGSRLGAVLLGTVNATASLLFNLVMIPLFTALFLSYRELLMRGLYQLFGDANRNRVRVVAMQTVDTYYNYIKGLLLVYLIVGILNSVGLAIVGLNQAILFGFIASILTIIPYVGIAIGALLPISVAWMMHDSIWYPLGVVAVFGIVQYLEANVIFPWVVGVQLKVNTLASVVALFLGGVIWGVSGMVLFLPFVAILKLIADNVDEWKPLATFLGPDK</sequence>
<dbReference type="PANTHER" id="PTHR21716:SF53">
    <property type="entry name" value="PERMEASE PERM-RELATED"/>
    <property type="match status" value="1"/>
</dbReference>
<feature type="transmembrane region" description="Helical" evidence="8">
    <location>
        <begin position="225"/>
        <end position="248"/>
    </location>
</feature>
<proteinExistence type="inferred from homology"/>
<keyword evidence="3" id="KW-0813">Transport</keyword>
<dbReference type="AlphaFoldDB" id="A0A7W5ZPW1"/>
<evidence type="ECO:0000256" key="1">
    <source>
        <dbReference type="ARBA" id="ARBA00004651"/>
    </source>
</evidence>
<keyword evidence="4" id="KW-1003">Cell membrane</keyword>
<dbReference type="GO" id="GO:0055085">
    <property type="term" value="P:transmembrane transport"/>
    <property type="evidence" value="ECO:0007669"/>
    <property type="project" value="TreeGrafter"/>
</dbReference>
<dbReference type="Pfam" id="PF01594">
    <property type="entry name" value="AI-2E_transport"/>
    <property type="match status" value="1"/>
</dbReference>
<comment type="subcellular location">
    <subcellularLocation>
        <location evidence="1">Cell membrane</location>
        <topology evidence="1">Multi-pass membrane protein</topology>
    </subcellularLocation>
</comment>
<keyword evidence="10" id="KW-1185">Reference proteome</keyword>
<keyword evidence="5 8" id="KW-0812">Transmembrane</keyword>
<keyword evidence="6 8" id="KW-1133">Transmembrane helix</keyword>
<feature type="transmembrane region" description="Helical" evidence="8">
    <location>
        <begin position="20"/>
        <end position="45"/>
    </location>
</feature>
<dbReference type="EMBL" id="JACIBY010000007">
    <property type="protein sequence ID" value="MBB3839524.1"/>
    <property type="molecule type" value="Genomic_DNA"/>
</dbReference>
<evidence type="ECO:0000256" key="6">
    <source>
        <dbReference type="ARBA" id="ARBA00022989"/>
    </source>
</evidence>
<evidence type="ECO:0000256" key="7">
    <source>
        <dbReference type="ARBA" id="ARBA00023136"/>
    </source>
</evidence>
<protein>
    <submittedName>
        <fullName evidence="9">Putative PurR-regulated permease PerM</fullName>
    </submittedName>
</protein>
<dbReference type="PANTHER" id="PTHR21716">
    <property type="entry name" value="TRANSMEMBRANE PROTEIN"/>
    <property type="match status" value="1"/>
</dbReference>
<keyword evidence="7 8" id="KW-0472">Membrane</keyword>
<evidence type="ECO:0000256" key="4">
    <source>
        <dbReference type="ARBA" id="ARBA00022475"/>
    </source>
</evidence>
<feature type="transmembrane region" description="Helical" evidence="8">
    <location>
        <begin position="57"/>
        <end position="82"/>
    </location>
</feature>
<feature type="transmembrane region" description="Helical" evidence="8">
    <location>
        <begin position="142"/>
        <end position="163"/>
    </location>
</feature>
<gene>
    <name evidence="9" type="ORF">FHS57_003533</name>
</gene>
<dbReference type="Proteomes" id="UP000541352">
    <property type="component" value="Unassembled WGS sequence"/>
</dbReference>
<comment type="similarity">
    <text evidence="2">Belongs to the autoinducer-2 exporter (AI-2E) (TC 2.A.86) family.</text>
</comment>
<evidence type="ECO:0000256" key="8">
    <source>
        <dbReference type="SAM" id="Phobius"/>
    </source>
</evidence>
<evidence type="ECO:0000313" key="10">
    <source>
        <dbReference type="Proteomes" id="UP000541352"/>
    </source>
</evidence>
<name>A0A7W5ZPW1_9BACT</name>